<keyword evidence="1" id="KW-1133">Transmembrane helix</keyword>
<keyword evidence="3" id="KW-1185">Reference proteome</keyword>
<keyword evidence="1" id="KW-0812">Transmembrane</keyword>
<gene>
    <name evidence="2" type="ORF">FHS56_000719</name>
</gene>
<dbReference type="Proteomes" id="UP000537126">
    <property type="component" value="Unassembled WGS sequence"/>
</dbReference>
<feature type="transmembrane region" description="Helical" evidence="1">
    <location>
        <begin position="37"/>
        <end position="57"/>
    </location>
</feature>
<organism evidence="2 3">
    <name type="scientific">Thermonema lapsum</name>
    <dbReference type="NCBI Taxonomy" id="28195"/>
    <lineage>
        <taxon>Bacteria</taxon>
        <taxon>Pseudomonadati</taxon>
        <taxon>Bacteroidota</taxon>
        <taxon>Cytophagia</taxon>
        <taxon>Cytophagales</taxon>
        <taxon>Thermonemataceae</taxon>
        <taxon>Thermonema</taxon>
    </lineage>
</organism>
<dbReference type="AlphaFoldDB" id="A0A846MNV1"/>
<dbReference type="EMBL" id="JAASRN010000001">
    <property type="protein sequence ID" value="NIK73233.1"/>
    <property type="molecule type" value="Genomic_DNA"/>
</dbReference>
<accession>A0A846MNV1</accession>
<reference evidence="2 3" key="1">
    <citation type="submission" date="2020-03" db="EMBL/GenBank/DDBJ databases">
        <title>Genomic Encyclopedia of Type Strains, Phase IV (KMG-IV): sequencing the most valuable type-strain genomes for metagenomic binning, comparative biology and taxonomic classification.</title>
        <authorList>
            <person name="Goeker M."/>
        </authorList>
    </citation>
    <scope>NUCLEOTIDE SEQUENCE [LARGE SCALE GENOMIC DNA]</scope>
    <source>
        <strain evidence="2 3">DSM 5718</strain>
    </source>
</reference>
<evidence type="ECO:0000313" key="2">
    <source>
        <dbReference type="EMBL" id="NIK73233.1"/>
    </source>
</evidence>
<name>A0A846MNV1_9BACT</name>
<evidence type="ECO:0000256" key="1">
    <source>
        <dbReference type="SAM" id="Phobius"/>
    </source>
</evidence>
<evidence type="ECO:0000313" key="3">
    <source>
        <dbReference type="Proteomes" id="UP000537126"/>
    </source>
</evidence>
<keyword evidence="1" id="KW-0472">Membrane</keyword>
<sequence length="59" mass="6689">MHGYEGGTLYLQALILVAGRTFLRYRLQVSLNVFSKDLFPSFIFSIFSLLATAIKVYTP</sequence>
<comment type="caution">
    <text evidence="2">The sequence shown here is derived from an EMBL/GenBank/DDBJ whole genome shotgun (WGS) entry which is preliminary data.</text>
</comment>
<proteinExistence type="predicted"/>
<protein>
    <submittedName>
        <fullName evidence="2">Uncharacterized protein</fullName>
    </submittedName>
</protein>